<reference evidence="1" key="1">
    <citation type="submission" date="2020-04" db="EMBL/GenBank/DDBJ databases">
        <authorList>
            <person name="Zhang T."/>
        </authorList>
    </citation>
    <scope>NUCLEOTIDE SEQUENCE</scope>
    <source>
        <strain evidence="1">HKST-UBA01</strain>
    </source>
</reference>
<evidence type="ECO:0000313" key="2">
    <source>
        <dbReference type="Proteomes" id="UP000697710"/>
    </source>
</evidence>
<organism evidence="1 2">
    <name type="scientific">Eiseniibacteriota bacterium</name>
    <dbReference type="NCBI Taxonomy" id="2212470"/>
    <lineage>
        <taxon>Bacteria</taxon>
        <taxon>Candidatus Eiseniibacteriota</taxon>
    </lineage>
</organism>
<reference evidence="1" key="2">
    <citation type="journal article" date="2021" name="Microbiome">
        <title>Successional dynamics and alternative stable states in a saline activated sludge microbial community over 9 years.</title>
        <authorList>
            <person name="Wang Y."/>
            <person name="Ye J."/>
            <person name="Ju F."/>
            <person name="Liu L."/>
            <person name="Boyd J.A."/>
            <person name="Deng Y."/>
            <person name="Parks D.H."/>
            <person name="Jiang X."/>
            <person name="Yin X."/>
            <person name="Woodcroft B.J."/>
            <person name="Tyson G.W."/>
            <person name="Hugenholtz P."/>
            <person name="Polz M.F."/>
            <person name="Zhang T."/>
        </authorList>
    </citation>
    <scope>NUCLEOTIDE SEQUENCE</scope>
    <source>
        <strain evidence="1">HKST-UBA01</strain>
    </source>
</reference>
<proteinExistence type="predicted"/>
<feature type="non-terminal residue" evidence="1">
    <location>
        <position position="84"/>
    </location>
</feature>
<gene>
    <name evidence="1" type="ORF">KC729_01250</name>
</gene>
<comment type="caution">
    <text evidence="1">The sequence shown here is derived from an EMBL/GenBank/DDBJ whole genome shotgun (WGS) entry which is preliminary data.</text>
</comment>
<accession>A0A956LVE5</accession>
<name>A0A956LVE5_UNCEI</name>
<sequence length="84" mass="9251">MLAEGDMLDLASEERGYLRLGFSSLHDFYIEGVELTPSTAKRRMALSRLAKRHPKLLAGLESGALSACQALALRDVITDESAEW</sequence>
<evidence type="ECO:0000313" key="1">
    <source>
        <dbReference type="EMBL" id="MCA9726279.1"/>
    </source>
</evidence>
<dbReference type="AlphaFoldDB" id="A0A956LVE5"/>
<dbReference type="Proteomes" id="UP000697710">
    <property type="component" value="Unassembled WGS sequence"/>
</dbReference>
<protein>
    <submittedName>
        <fullName evidence="1">Uncharacterized protein</fullName>
    </submittedName>
</protein>
<dbReference type="EMBL" id="JAGQHR010000015">
    <property type="protein sequence ID" value="MCA9726279.1"/>
    <property type="molecule type" value="Genomic_DNA"/>
</dbReference>